<keyword evidence="4" id="KW-1185">Reference proteome</keyword>
<feature type="chain" id="PRO_5040822231" description="Secreted protein" evidence="2">
    <location>
        <begin position="22"/>
        <end position="111"/>
    </location>
</feature>
<comment type="caution">
    <text evidence="3">The sequence shown here is derived from an EMBL/GenBank/DDBJ whole genome shotgun (WGS) entry which is preliminary data.</text>
</comment>
<evidence type="ECO:0008006" key="5">
    <source>
        <dbReference type="Google" id="ProtNLM"/>
    </source>
</evidence>
<sequence length="111" mass="11330">MPRVIVAFTLVALACSSPAQAGVSCSPQASGVGGVIADQADMIAAVNCLGQQLAEFKNAAIAADKVEAGRIEELARQISALQSAVDSLARRVSALEANAANAQRPLATQPW</sequence>
<dbReference type="AlphaFoldDB" id="A0A9W6GTC0"/>
<feature type="signal peptide" evidence="2">
    <location>
        <begin position="1"/>
        <end position="21"/>
    </location>
</feature>
<dbReference type="Proteomes" id="UP001144323">
    <property type="component" value="Unassembled WGS sequence"/>
</dbReference>
<dbReference type="RefSeq" id="WP_281802082.1">
    <property type="nucleotide sequence ID" value="NZ_BSEC01000001.1"/>
</dbReference>
<dbReference type="EMBL" id="BSEC01000001">
    <property type="protein sequence ID" value="GLI92712.1"/>
    <property type="molecule type" value="Genomic_DNA"/>
</dbReference>
<evidence type="ECO:0000256" key="2">
    <source>
        <dbReference type="SAM" id="SignalP"/>
    </source>
</evidence>
<organism evidence="3 4">
    <name type="scientific">Methylocystis echinoides</name>
    <dbReference type="NCBI Taxonomy" id="29468"/>
    <lineage>
        <taxon>Bacteria</taxon>
        <taxon>Pseudomonadati</taxon>
        <taxon>Pseudomonadota</taxon>
        <taxon>Alphaproteobacteria</taxon>
        <taxon>Hyphomicrobiales</taxon>
        <taxon>Methylocystaceae</taxon>
        <taxon>Methylocystis</taxon>
    </lineage>
</organism>
<protein>
    <recommendedName>
        <fullName evidence="5">Secreted protein</fullName>
    </recommendedName>
</protein>
<keyword evidence="1" id="KW-0175">Coiled coil</keyword>
<evidence type="ECO:0000313" key="4">
    <source>
        <dbReference type="Proteomes" id="UP001144323"/>
    </source>
</evidence>
<name>A0A9W6GTC0_9HYPH</name>
<evidence type="ECO:0000313" key="3">
    <source>
        <dbReference type="EMBL" id="GLI92712.1"/>
    </source>
</evidence>
<reference evidence="3" key="1">
    <citation type="journal article" date="2023" name="Int. J. Syst. Evol. Microbiol.">
        <title>Methylocystis iwaonis sp. nov., a type II methane-oxidizing bacterium from surface soil of a rice paddy field in Japan, and emended description of the genus Methylocystis (ex Whittenbury et al. 1970) Bowman et al. 1993.</title>
        <authorList>
            <person name="Kaise H."/>
            <person name="Sawadogo J.B."/>
            <person name="Alam M.S."/>
            <person name="Ueno C."/>
            <person name="Dianou D."/>
            <person name="Shinjo R."/>
            <person name="Asakawa S."/>
        </authorList>
    </citation>
    <scope>NUCLEOTIDE SEQUENCE</scope>
    <source>
        <strain evidence="3">LMG27198</strain>
    </source>
</reference>
<proteinExistence type="predicted"/>
<keyword evidence="2" id="KW-0732">Signal</keyword>
<evidence type="ECO:0000256" key="1">
    <source>
        <dbReference type="SAM" id="Coils"/>
    </source>
</evidence>
<gene>
    <name evidence="3" type="ORF">LMG27198_17040</name>
</gene>
<dbReference type="PROSITE" id="PS51257">
    <property type="entry name" value="PROKAR_LIPOPROTEIN"/>
    <property type="match status" value="1"/>
</dbReference>
<feature type="coiled-coil region" evidence="1">
    <location>
        <begin position="71"/>
        <end position="98"/>
    </location>
</feature>
<accession>A0A9W6GTC0</accession>